<dbReference type="KEGG" id="samy:DB32_006188"/>
<gene>
    <name evidence="4" type="ORF">DB32_006188</name>
</gene>
<protein>
    <recommendedName>
        <fullName evidence="3">FecR protein domain-containing protein</fullName>
    </recommendedName>
</protein>
<dbReference type="AlphaFoldDB" id="A0A0F6SGP2"/>
<evidence type="ECO:0000256" key="2">
    <source>
        <dbReference type="SAM" id="Phobius"/>
    </source>
</evidence>
<organism evidence="4 5">
    <name type="scientific">Sandaracinus amylolyticus</name>
    <dbReference type="NCBI Taxonomy" id="927083"/>
    <lineage>
        <taxon>Bacteria</taxon>
        <taxon>Pseudomonadati</taxon>
        <taxon>Myxococcota</taxon>
        <taxon>Polyangia</taxon>
        <taxon>Polyangiales</taxon>
        <taxon>Sandaracinaceae</taxon>
        <taxon>Sandaracinus</taxon>
    </lineage>
</organism>
<reference evidence="4 5" key="1">
    <citation type="submission" date="2015-03" db="EMBL/GenBank/DDBJ databases">
        <title>Genome assembly of Sandaracinus amylolyticus DSM 53668.</title>
        <authorList>
            <person name="Sharma G."/>
            <person name="Subramanian S."/>
        </authorList>
    </citation>
    <scope>NUCLEOTIDE SEQUENCE [LARGE SCALE GENOMIC DNA]</scope>
    <source>
        <strain evidence="4 5">DSM 53668</strain>
    </source>
</reference>
<keyword evidence="2" id="KW-1133">Transmembrane helix</keyword>
<dbReference type="InterPro" id="IPR006860">
    <property type="entry name" value="FecR"/>
</dbReference>
<evidence type="ECO:0000256" key="1">
    <source>
        <dbReference type="SAM" id="MobiDB-lite"/>
    </source>
</evidence>
<keyword evidence="2" id="KW-0812">Transmembrane</keyword>
<evidence type="ECO:0000313" key="5">
    <source>
        <dbReference type="Proteomes" id="UP000034883"/>
    </source>
</evidence>
<feature type="domain" description="FecR protein" evidence="3">
    <location>
        <begin position="105"/>
        <end position="186"/>
    </location>
</feature>
<keyword evidence="2" id="KW-0472">Membrane</keyword>
<dbReference type="PANTHER" id="PTHR30273">
    <property type="entry name" value="PERIPLASMIC SIGNAL SENSOR AND SIGMA FACTOR ACTIVATOR FECR-RELATED"/>
    <property type="match status" value="1"/>
</dbReference>
<dbReference type="Proteomes" id="UP000034883">
    <property type="component" value="Chromosome"/>
</dbReference>
<name>A0A0F6SGP2_9BACT</name>
<dbReference type="STRING" id="927083.DB32_006188"/>
<evidence type="ECO:0000313" key="4">
    <source>
        <dbReference type="EMBL" id="AKF09039.1"/>
    </source>
</evidence>
<feature type="compositionally biased region" description="Pro residues" evidence="1">
    <location>
        <begin position="209"/>
        <end position="224"/>
    </location>
</feature>
<dbReference type="EMBL" id="CP011125">
    <property type="protein sequence ID" value="AKF09039.1"/>
    <property type="molecule type" value="Genomic_DNA"/>
</dbReference>
<dbReference type="InterPro" id="IPR012373">
    <property type="entry name" value="Ferrdict_sens_TM"/>
</dbReference>
<dbReference type="InterPro" id="IPR011990">
    <property type="entry name" value="TPR-like_helical_dom_sf"/>
</dbReference>
<sequence>MSRSDGPRASLGRALEDAVSEAELAHAWRGIAARRTNRRARRVLAIAALALATAAIVMIVIARPDPSPRAPQQRTRERAMSSSARGPIAHADGAPLSGVLRGVGITLDEGSSVEPDALGDLEVLANDEHEVALHLRAGGARFSITPGGARRWRVEGGGVSVEVVGTVFSVRRDGARVHVAVERGVVIVRGAAVPDGVQRLGAGASIDVGPPPTPPDVEPAPAPRETPRRAARTEAQPPDDEPARWLDDADHARREGRVDDAITALGAIVERHPRSPEAPVAAFTRARLLTSLGREAEARDSYARAIELGLPPALDAAAREALAR</sequence>
<dbReference type="Pfam" id="PF04773">
    <property type="entry name" value="FecR"/>
    <property type="match status" value="1"/>
</dbReference>
<proteinExistence type="predicted"/>
<dbReference type="Gene3D" id="2.60.120.1440">
    <property type="match status" value="1"/>
</dbReference>
<feature type="region of interest" description="Disordered" evidence="1">
    <location>
        <begin position="65"/>
        <end position="92"/>
    </location>
</feature>
<feature type="transmembrane region" description="Helical" evidence="2">
    <location>
        <begin position="43"/>
        <end position="62"/>
    </location>
</feature>
<keyword evidence="5" id="KW-1185">Reference proteome</keyword>
<dbReference type="GO" id="GO:0016989">
    <property type="term" value="F:sigma factor antagonist activity"/>
    <property type="evidence" value="ECO:0007669"/>
    <property type="project" value="TreeGrafter"/>
</dbReference>
<accession>A0A0F6SGP2</accession>
<dbReference type="RefSeq" id="WP_053236129.1">
    <property type="nucleotide sequence ID" value="NZ_CP011125.1"/>
</dbReference>
<evidence type="ECO:0000259" key="3">
    <source>
        <dbReference type="Pfam" id="PF04773"/>
    </source>
</evidence>
<dbReference type="SUPFAM" id="SSF48452">
    <property type="entry name" value="TPR-like"/>
    <property type="match status" value="1"/>
</dbReference>
<dbReference type="PANTHER" id="PTHR30273:SF2">
    <property type="entry name" value="PROTEIN FECR"/>
    <property type="match status" value="1"/>
</dbReference>
<feature type="region of interest" description="Disordered" evidence="1">
    <location>
        <begin position="202"/>
        <end position="245"/>
    </location>
</feature>
<dbReference type="Gene3D" id="1.25.40.10">
    <property type="entry name" value="Tetratricopeptide repeat domain"/>
    <property type="match status" value="1"/>
</dbReference>